<comment type="caution">
    <text evidence="1">The sequence shown here is derived from an EMBL/GenBank/DDBJ whole genome shotgun (WGS) entry which is preliminary data.</text>
</comment>
<organism evidence="1 2">
    <name type="scientific">Janthinobacterium lividum</name>
    <dbReference type="NCBI Taxonomy" id="29581"/>
    <lineage>
        <taxon>Bacteria</taxon>
        <taxon>Pseudomonadati</taxon>
        <taxon>Pseudomonadota</taxon>
        <taxon>Betaproteobacteria</taxon>
        <taxon>Burkholderiales</taxon>
        <taxon>Oxalobacteraceae</taxon>
        <taxon>Janthinobacterium</taxon>
    </lineage>
</organism>
<evidence type="ECO:0000313" key="1">
    <source>
        <dbReference type="EMBL" id="OHV95895.1"/>
    </source>
</evidence>
<dbReference type="EMBL" id="LFKP01000008">
    <property type="protein sequence ID" value="OHV95895.1"/>
    <property type="molecule type" value="Genomic_DNA"/>
</dbReference>
<gene>
    <name evidence="1" type="ORF">AKG95_13460</name>
</gene>
<dbReference type="AlphaFoldDB" id="A0A1S1U623"/>
<protein>
    <submittedName>
        <fullName evidence="1">Uncharacterized protein</fullName>
    </submittedName>
</protein>
<sequence length="85" mass="9866">MISKESAPAAWATRMYELEDAQEHLATLISEMSSQVDYGEVNLRVDLGHVFTHLNRAWHLRDLTEDLDQEQWQRAGQFPKDLDPI</sequence>
<reference evidence="1 2" key="1">
    <citation type="submission" date="2015-06" db="EMBL/GenBank/DDBJ databases">
        <title>Draft genome sequencing of a biphenyl-degrading bacterium, Janthinobacterium lividum MEG1.</title>
        <authorList>
            <person name="Shimodaira J."/>
            <person name="Hatta T."/>
        </authorList>
    </citation>
    <scope>NUCLEOTIDE SEQUENCE [LARGE SCALE GENOMIC DNA]</scope>
    <source>
        <strain evidence="1 2">MEG1</strain>
    </source>
</reference>
<evidence type="ECO:0000313" key="2">
    <source>
        <dbReference type="Proteomes" id="UP000179840"/>
    </source>
</evidence>
<accession>A0A1S1U623</accession>
<name>A0A1S1U623_9BURK</name>
<dbReference type="Proteomes" id="UP000179840">
    <property type="component" value="Unassembled WGS sequence"/>
</dbReference>
<proteinExistence type="predicted"/>